<organism evidence="1 2">
    <name type="scientific">Candidatus Woesebacteria bacterium RBG_13_36_22</name>
    <dbReference type="NCBI Taxonomy" id="1802478"/>
    <lineage>
        <taxon>Bacteria</taxon>
        <taxon>Candidatus Woeseibacteriota</taxon>
    </lineage>
</organism>
<dbReference type="EMBL" id="MGFQ01000024">
    <property type="protein sequence ID" value="OGM09297.1"/>
    <property type="molecule type" value="Genomic_DNA"/>
</dbReference>
<protein>
    <submittedName>
        <fullName evidence="1">Uncharacterized protein</fullName>
    </submittedName>
</protein>
<evidence type="ECO:0000313" key="2">
    <source>
        <dbReference type="Proteomes" id="UP000176939"/>
    </source>
</evidence>
<accession>A0A1F7X2T5</accession>
<gene>
    <name evidence="1" type="ORF">A2Z67_05140</name>
</gene>
<name>A0A1F7X2T5_9BACT</name>
<evidence type="ECO:0000313" key="1">
    <source>
        <dbReference type="EMBL" id="OGM09297.1"/>
    </source>
</evidence>
<sequence>MRADARSMKRSRQERLLIAETQNKQNIDQLVVILNDLMDKMGTIQREFIALRSLLIDRRIISELELEQVKLQIKQYDEMRAKGLILGEKEV</sequence>
<comment type="caution">
    <text evidence="1">The sequence shown here is derived from an EMBL/GenBank/DDBJ whole genome shotgun (WGS) entry which is preliminary data.</text>
</comment>
<proteinExistence type="predicted"/>
<dbReference type="Proteomes" id="UP000176939">
    <property type="component" value="Unassembled WGS sequence"/>
</dbReference>
<reference evidence="1 2" key="1">
    <citation type="journal article" date="2016" name="Nat. Commun.">
        <title>Thousands of microbial genomes shed light on interconnected biogeochemical processes in an aquifer system.</title>
        <authorList>
            <person name="Anantharaman K."/>
            <person name="Brown C.T."/>
            <person name="Hug L.A."/>
            <person name="Sharon I."/>
            <person name="Castelle C.J."/>
            <person name="Probst A.J."/>
            <person name="Thomas B.C."/>
            <person name="Singh A."/>
            <person name="Wilkins M.J."/>
            <person name="Karaoz U."/>
            <person name="Brodie E.L."/>
            <person name="Williams K.H."/>
            <person name="Hubbard S.S."/>
            <person name="Banfield J.F."/>
        </authorList>
    </citation>
    <scope>NUCLEOTIDE SEQUENCE [LARGE SCALE GENOMIC DNA]</scope>
</reference>
<dbReference type="AlphaFoldDB" id="A0A1F7X2T5"/>